<evidence type="ECO:0000259" key="17">
    <source>
        <dbReference type="PROSITE" id="PS50878"/>
    </source>
</evidence>
<evidence type="ECO:0000256" key="4">
    <source>
        <dbReference type="ARBA" id="ARBA00022679"/>
    </source>
</evidence>
<dbReference type="Pfam" id="PF14893">
    <property type="entry name" value="PNMA"/>
    <property type="match status" value="1"/>
</dbReference>
<dbReference type="CDD" id="cd09274">
    <property type="entry name" value="RNase_HI_RT_Ty3"/>
    <property type="match status" value="1"/>
</dbReference>
<evidence type="ECO:0000313" key="20">
    <source>
        <dbReference type="Proteomes" id="UP001529510"/>
    </source>
</evidence>
<gene>
    <name evidence="19" type="ORF">M9458_057781</name>
</gene>
<feature type="domain" description="CCHC-type" evidence="16">
    <location>
        <begin position="313"/>
        <end position="326"/>
    </location>
</feature>
<name>A0ABD0MD21_CIRMR</name>
<dbReference type="Pfam" id="PF17919">
    <property type="entry name" value="RT_RNaseH_2"/>
    <property type="match status" value="1"/>
</dbReference>
<evidence type="ECO:0000256" key="7">
    <source>
        <dbReference type="ARBA" id="ARBA00022750"/>
    </source>
</evidence>
<dbReference type="Gene3D" id="1.10.340.70">
    <property type="match status" value="1"/>
</dbReference>
<dbReference type="InterPro" id="IPR021109">
    <property type="entry name" value="Peptidase_aspartic_dom_sf"/>
</dbReference>
<keyword evidence="20" id="KW-1185">Reference proteome</keyword>
<comment type="caution">
    <text evidence="19">The sequence shown here is derived from an EMBL/GenBank/DDBJ whole genome shotgun (WGS) entry which is preliminary data.</text>
</comment>
<dbReference type="GO" id="GO:0004523">
    <property type="term" value="F:RNA-DNA hybrid ribonuclease activity"/>
    <property type="evidence" value="ECO:0007669"/>
    <property type="project" value="UniProtKB-EC"/>
</dbReference>
<feature type="domain" description="Reverse transcriptase" evidence="17">
    <location>
        <begin position="712"/>
        <end position="891"/>
    </location>
</feature>
<reference evidence="19 20" key="1">
    <citation type="submission" date="2024-05" db="EMBL/GenBank/DDBJ databases">
        <title>Genome sequencing and assembly of Indian major carp, Cirrhinus mrigala (Hamilton, 1822).</title>
        <authorList>
            <person name="Mohindra V."/>
            <person name="Chowdhury L.M."/>
            <person name="Lal K."/>
            <person name="Jena J.K."/>
        </authorList>
    </citation>
    <scope>NUCLEOTIDE SEQUENCE [LARGE SCALE GENOMIC DNA]</scope>
    <source>
        <strain evidence="19">CM1030</strain>
        <tissue evidence="19">Blood</tissue>
    </source>
</reference>
<dbReference type="GO" id="GO:0003964">
    <property type="term" value="F:RNA-directed DNA polymerase activity"/>
    <property type="evidence" value="ECO:0007669"/>
    <property type="project" value="UniProtKB-KW"/>
</dbReference>
<keyword evidence="11" id="KW-0238">DNA-binding</keyword>
<dbReference type="Pfam" id="PF00665">
    <property type="entry name" value="rve"/>
    <property type="match status" value="1"/>
</dbReference>
<keyword evidence="4" id="KW-0808">Transferase</keyword>
<dbReference type="InterPro" id="IPR036397">
    <property type="entry name" value="RNaseH_sf"/>
</dbReference>
<dbReference type="Gene3D" id="3.10.20.370">
    <property type="match status" value="1"/>
</dbReference>
<keyword evidence="7" id="KW-0064">Aspartyl protease</keyword>
<dbReference type="SUPFAM" id="SSF53098">
    <property type="entry name" value="Ribonuclease H-like"/>
    <property type="match status" value="1"/>
</dbReference>
<dbReference type="Gene3D" id="3.30.70.270">
    <property type="match status" value="2"/>
</dbReference>
<accession>A0ABD0MD21</accession>
<dbReference type="SUPFAM" id="SSF56672">
    <property type="entry name" value="DNA/RNA polymerases"/>
    <property type="match status" value="1"/>
</dbReference>
<dbReference type="FunFam" id="3.30.420.10:FF:000032">
    <property type="entry name" value="Retrovirus-related Pol polyprotein from transposon 297-like Protein"/>
    <property type="match status" value="1"/>
</dbReference>
<dbReference type="GO" id="GO:0006508">
    <property type="term" value="P:proteolysis"/>
    <property type="evidence" value="ECO:0007669"/>
    <property type="project" value="UniProtKB-KW"/>
</dbReference>
<dbReference type="EMBL" id="JAMKFB020000850">
    <property type="protein sequence ID" value="KAL0146842.1"/>
    <property type="molecule type" value="Genomic_DNA"/>
</dbReference>
<keyword evidence="10" id="KW-0695">RNA-directed DNA polymerase</keyword>
<dbReference type="FunFam" id="1.10.340.70:FF:000001">
    <property type="entry name" value="Retrovirus-related Pol polyprotein from transposon gypsy-like Protein"/>
    <property type="match status" value="1"/>
</dbReference>
<organism evidence="19 20">
    <name type="scientific">Cirrhinus mrigala</name>
    <name type="common">Mrigala</name>
    <dbReference type="NCBI Taxonomy" id="683832"/>
    <lineage>
        <taxon>Eukaryota</taxon>
        <taxon>Metazoa</taxon>
        <taxon>Chordata</taxon>
        <taxon>Craniata</taxon>
        <taxon>Vertebrata</taxon>
        <taxon>Euteleostomi</taxon>
        <taxon>Actinopterygii</taxon>
        <taxon>Neopterygii</taxon>
        <taxon>Teleostei</taxon>
        <taxon>Ostariophysi</taxon>
        <taxon>Cypriniformes</taxon>
        <taxon>Cyprinidae</taxon>
        <taxon>Labeoninae</taxon>
        <taxon>Labeonini</taxon>
        <taxon>Cirrhinus</taxon>
    </lineage>
</organism>
<keyword evidence="8" id="KW-0255">Endonuclease</keyword>
<dbReference type="InterPro" id="IPR012337">
    <property type="entry name" value="RNaseH-like_sf"/>
</dbReference>
<keyword evidence="12" id="KW-0511">Multifunctional enzyme</keyword>
<dbReference type="InterPro" id="IPR001878">
    <property type="entry name" value="Znf_CCHC"/>
</dbReference>
<keyword evidence="6" id="KW-0540">Nuclease</keyword>
<dbReference type="CDD" id="cd01647">
    <property type="entry name" value="RT_LTR"/>
    <property type="match status" value="1"/>
</dbReference>
<dbReference type="CDD" id="cd00303">
    <property type="entry name" value="retropepsin_like"/>
    <property type="match status" value="1"/>
</dbReference>
<feature type="coiled-coil region" evidence="15">
    <location>
        <begin position="272"/>
        <end position="299"/>
    </location>
</feature>
<evidence type="ECO:0000256" key="11">
    <source>
        <dbReference type="ARBA" id="ARBA00023125"/>
    </source>
</evidence>
<protein>
    <recommendedName>
        <fullName evidence="13">Gypsy retrotransposon integrase-like protein 1</fullName>
        <ecNumber evidence="2">3.1.26.4</ecNumber>
    </recommendedName>
</protein>
<dbReference type="InterPro" id="IPR001584">
    <property type="entry name" value="Integrase_cat-core"/>
</dbReference>
<evidence type="ECO:0000256" key="2">
    <source>
        <dbReference type="ARBA" id="ARBA00012180"/>
    </source>
</evidence>
<keyword evidence="5" id="KW-0548">Nucleotidyltransferase</keyword>
<dbReference type="EC" id="3.1.26.4" evidence="2"/>
<dbReference type="InterPro" id="IPR041588">
    <property type="entry name" value="Integrase_H2C2"/>
</dbReference>
<keyword evidence="14" id="KW-0479">Metal-binding</keyword>
<evidence type="ECO:0000256" key="1">
    <source>
        <dbReference type="ARBA" id="ARBA00010879"/>
    </source>
</evidence>
<dbReference type="Pfam" id="PF00078">
    <property type="entry name" value="RVT_1"/>
    <property type="match status" value="1"/>
</dbReference>
<dbReference type="InterPro" id="IPR000477">
    <property type="entry name" value="RT_dom"/>
</dbReference>
<evidence type="ECO:0000256" key="8">
    <source>
        <dbReference type="ARBA" id="ARBA00022759"/>
    </source>
</evidence>
<evidence type="ECO:0000259" key="18">
    <source>
        <dbReference type="PROSITE" id="PS50994"/>
    </source>
</evidence>
<dbReference type="PANTHER" id="PTHR37984">
    <property type="entry name" value="PROTEIN CBG26694"/>
    <property type="match status" value="1"/>
</dbReference>
<dbReference type="InterPro" id="IPR048270">
    <property type="entry name" value="PNMA_C"/>
</dbReference>
<evidence type="ECO:0000256" key="14">
    <source>
        <dbReference type="PROSITE-ProRule" id="PRU00047"/>
    </source>
</evidence>
<dbReference type="Gene3D" id="3.10.10.10">
    <property type="entry name" value="HIV Type 1 Reverse Transcriptase, subunit A, domain 1"/>
    <property type="match status" value="1"/>
</dbReference>
<dbReference type="InterPro" id="IPR041577">
    <property type="entry name" value="RT_RNaseH_2"/>
</dbReference>
<dbReference type="InterPro" id="IPR036875">
    <property type="entry name" value="Znf_CCHC_sf"/>
</dbReference>
<evidence type="ECO:0000256" key="3">
    <source>
        <dbReference type="ARBA" id="ARBA00022670"/>
    </source>
</evidence>
<dbReference type="SMART" id="SM00343">
    <property type="entry name" value="ZnF_C2HC"/>
    <property type="match status" value="1"/>
</dbReference>
<feature type="domain" description="Integrase catalytic" evidence="18">
    <location>
        <begin position="1305"/>
        <end position="1463"/>
    </location>
</feature>
<dbReference type="PROSITE" id="PS50994">
    <property type="entry name" value="INTEGRASE"/>
    <property type="match status" value="1"/>
</dbReference>
<keyword evidence="14" id="KW-0862">Zinc</keyword>
<dbReference type="Gene3D" id="3.30.420.10">
    <property type="entry name" value="Ribonuclease H-like superfamily/Ribonuclease H"/>
    <property type="match status" value="1"/>
</dbReference>
<dbReference type="InterPro" id="IPR043502">
    <property type="entry name" value="DNA/RNA_pol_sf"/>
</dbReference>
<evidence type="ECO:0000313" key="19">
    <source>
        <dbReference type="EMBL" id="KAL0146842.1"/>
    </source>
</evidence>
<keyword evidence="15" id="KW-0175">Coiled coil</keyword>
<comment type="similarity">
    <text evidence="1">Belongs to the beta type-B retroviral polymerase family. HERV class-II K(HML-2) pol subfamily.</text>
</comment>
<evidence type="ECO:0000256" key="5">
    <source>
        <dbReference type="ARBA" id="ARBA00022695"/>
    </source>
</evidence>
<dbReference type="Proteomes" id="UP001529510">
    <property type="component" value="Unassembled WGS sequence"/>
</dbReference>
<evidence type="ECO:0000259" key="16">
    <source>
        <dbReference type="PROSITE" id="PS50158"/>
    </source>
</evidence>
<dbReference type="GO" id="GO:0004190">
    <property type="term" value="F:aspartic-type endopeptidase activity"/>
    <property type="evidence" value="ECO:0007669"/>
    <property type="project" value="UniProtKB-KW"/>
</dbReference>
<dbReference type="Pfam" id="PF17921">
    <property type="entry name" value="Integrase_H2C2"/>
    <property type="match status" value="1"/>
</dbReference>
<evidence type="ECO:0000256" key="15">
    <source>
        <dbReference type="SAM" id="Coils"/>
    </source>
</evidence>
<proteinExistence type="inferred from homology"/>
<evidence type="ECO:0000256" key="12">
    <source>
        <dbReference type="ARBA" id="ARBA00023268"/>
    </source>
</evidence>
<dbReference type="GO" id="GO:0003677">
    <property type="term" value="F:DNA binding"/>
    <property type="evidence" value="ECO:0007669"/>
    <property type="project" value="UniProtKB-KW"/>
</dbReference>
<dbReference type="Pfam" id="PF00098">
    <property type="entry name" value="zf-CCHC"/>
    <property type="match status" value="1"/>
</dbReference>
<dbReference type="PANTHER" id="PTHR37984:SF5">
    <property type="entry name" value="PROTEIN NYNRIN-LIKE"/>
    <property type="match status" value="1"/>
</dbReference>
<evidence type="ECO:0000256" key="10">
    <source>
        <dbReference type="ARBA" id="ARBA00022918"/>
    </source>
</evidence>
<dbReference type="FunFam" id="3.10.20.370:FF:000001">
    <property type="entry name" value="Retrovirus-related Pol polyprotein from transposon 17.6-like protein"/>
    <property type="match status" value="1"/>
</dbReference>
<keyword evidence="3" id="KW-0645">Protease</keyword>
<evidence type="ECO:0000256" key="6">
    <source>
        <dbReference type="ARBA" id="ARBA00022722"/>
    </source>
</evidence>
<dbReference type="PROSITE" id="PS50878">
    <property type="entry name" value="RT_POL"/>
    <property type="match status" value="1"/>
</dbReference>
<dbReference type="InterPro" id="IPR050951">
    <property type="entry name" value="Retrovirus_Pol_polyprotein"/>
</dbReference>
<sequence>MEDELREMRDLVAQLRADNERLRQEQAVVQLPGPSAASASLAPPVTPRSADTSVNAVERFVFVPRERRCPRFNGRTGVSIDEWVEEAQACMRTRTMSPVEQAFFLYDHLEGEARDEIKYRSTADRSDPDKIISALRELYGCAESYVALQEAFFSRRQQEGETLLEFSLGLMSLLEKVKSQAPHAIPNAEIAVRDQFVEYVSDSALRRELKQLVRQQPTATLLDVRGEAIRWEREGMLGGARSRSQSLPLVSGIQYGVRGGSGLDRGDQSFELSELRELLRQQQRQIDQLTQAMARNQNVYSRDRSPRSNPIICRRCQQPGHIARNCDGERCFPRPPSQAIVPSAGECRPVSAPQPSENYGNRSVSRLVSSCPHLVVKIGGVSIPCLIDTGSMVSTITESCFRLKFEPWGQDHLRSCHWLQLRAANGLEIPYIGYVELDIELCGNLIQGCGVLVVRDPPGGSTDVPGVLGMNVLGRCYQELFGSHGSTLFELPSVRQDSKIVQAFQECQRVTRALDCGSNVRVRGRNACRIAGGTIQFVAATCSTQYMGSTVLFEPPETGLPAGLLAPSSLVQVTRGTVYVPVVNVGTIDVVLFPTTVIGTLREVYLTDLPAGLTEVPSVSISAASCSVSATSILEQIDTVELGALTEEEQKQVRALLWEFQDVFSTHEGDLGCTNLLSHEIPLTDDIPVRQRYRRIPPSEYELAKTHISQLLDAQIIRESCSPYASPIVLVKKKDGSLRMCVDYRQLNSKTRKDAFPLPRIEETLDSLVGARWFSTLDLTSGYNQVSVFEPDRPKTAFCTPFGLFEWNRMPFGLCNAPGTFQRLMERLFGDQRHQSVLLYLDDIIVFSSSVQQHLQRLRVVLGRLKVEGLKVKLEKCAFFREEVSYLGYIISSRGVATDPKKIEAVAQWPCPRTVSELRTFLGFASYYRRFVEGFARLAAPLHKVVAVLTGGKSSKRGQELTAVWSEQCEEAFQSLKHALTTAPVLAYADFSRPFILEIDASYGGLGAVLSQEFDGKVRPVAYASRSLRPAERNTATYSSMRLEFLALKWAMAEKFRDYLLGHKCLVRTDNNPLSHLATAKLGATEQRWAAELAAFDFELQYRSGKNNQNADALSRLPMSGLQGESGCSLGAAVPELLRRAVNIDLVEVTTQSTIQAWPSRSVSDIVALQMADPVVGEVRKFWQQGQCPEPRVWRQLPKPVVMLLRQWNRLTEQEGLLYRKIFRSDGGEAMFQLLLPMALHMEVLVQLHQHHGHQGVERTLELVRQRCYWPGMSADVARWVRECERCQVAKDAAPVARSYMGHLLASRPNEIVAIDFTILEPSHSGQENVMVMTDVFSKFTVAVPTRDQQAETVARVLVNEWFFKFGVPGRIHSDQGRNFESQLIQQLCSLYQVGKSRSTPYHPAGNGQCERFNRTLHNLLRTLTPERKTDWASCLAQVLFCYNTTPHQTTGESPYFLMFGQVPRLPIDFLLGRVHEPVAGRVHQWVEEHQARLKVAFEGARGRLQVAATRRKEEHDRRVKELPLYEGQLVYLRDHGVRGRHKIQDLWSSTVYRVVRAPQAGGPVYTVAPVHDQEKVRHVHRSLLKPRAQGEVAPCDLPEIRVEPQVEVTMEEEQVDGDLAYIMSEHPVVGREDMVGSVSPSGATDMAVPSVDDLVGCKACGGSMSSLPVPAPVSRGSSSQLEVTLRRTERGGGLFQFEVQAVAVGFLVTAYVWYSCMFIDVRGIFDGGVTAGCRRSSFRGAVHPSGWTVEVILRSYFCVLSDGVYFTSYQRIRLRSYT</sequence>
<dbReference type="Gene3D" id="2.40.70.10">
    <property type="entry name" value="Acid Proteases"/>
    <property type="match status" value="1"/>
</dbReference>
<dbReference type="SUPFAM" id="SSF57756">
    <property type="entry name" value="Retrovirus zinc finger-like domains"/>
    <property type="match status" value="1"/>
</dbReference>
<dbReference type="FunFam" id="3.30.70.270:FF:000020">
    <property type="entry name" value="Transposon Tf2-6 polyprotein-like Protein"/>
    <property type="match status" value="1"/>
</dbReference>
<dbReference type="SUPFAM" id="SSF50630">
    <property type="entry name" value="Acid proteases"/>
    <property type="match status" value="1"/>
</dbReference>
<dbReference type="PROSITE" id="PS50158">
    <property type="entry name" value="ZF_CCHC"/>
    <property type="match status" value="1"/>
</dbReference>
<evidence type="ECO:0000256" key="9">
    <source>
        <dbReference type="ARBA" id="ARBA00022801"/>
    </source>
</evidence>
<keyword evidence="9" id="KW-0378">Hydrolase</keyword>
<dbReference type="FunFam" id="3.10.10.10:FF:000007">
    <property type="entry name" value="Retrovirus-related Pol polyprotein from transposon 17.6-like Protein"/>
    <property type="match status" value="1"/>
</dbReference>
<keyword evidence="14" id="KW-0863">Zinc-finger</keyword>
<dbReference type="InterPro" id="IPR043128">
    <property type="entry name" value="Rev_trsase/Diguanyl_cyclase"/>
</dbReference>
<evidence type="ECO:0000256" key="13">
    <source>
        <dbReference type="ARBA" id="ARBA00039658"/>
    </source>
</evidence>
<dbReference type="GO" id="GO:0008270">
    <property type="term" value="F:zinc ion binding"/>
    <property type="evidence" value="ECO:0007669"/>
    <property type="project" value="UniProtKB-KW"/>
</dbReference>